<sequence>MTEEDKRVPLLDTPLLKYYYKEHPEELPTLRSMKAIHRDEFIRCSQCRKERRFRLRTAAECRAFHDALAKVNWTCSDYPCKMKTCQDPEERKSRKLGRGCPRSPRSPRCPGCMLCVCVGCVKCRFKGCPCRTCVDFMENIWR</sequence>
<name>A0ACB7Z6M5_9ERIC</name>
<organism evidence="1 2">
    <name type="scientific">Vaccinium darrowii</name>
    <dbReference type="NCBI Taxonomy" id="229202"/>
    <lineage>
        <taxon>Eukaryota</taxon>
        <taxon>Viridiplantae</taxon>
        <taxon>Streptophyta</taxon>
        <taxon>Embryophyta</taxon>
        <taxon>Tracheophyta</taxon>
        <taxon>Spermatophyta</taxon>
        <taxon>Magnoliopsida</taxon>
        <taxon>eudicotyledons</taxon>
        <taxon>Gunneridae</taxon>
        <taxon>Pentapetalae</taxon>
        <taxon>asterids</taxon>
        <taxon>Ericales</taxon>
        <taxon>Ericaceae</taxon>
        <taxon>Vaccinioideae</taxon>
        <taxon>Vaccinieae</taxon>
        <taxon>Vaccinium</taxon>
    </lineage>
</organism>
<reference evidence="1 2" key="1">
    <citation type="journal article" date="2021" name="Hortic Res">
        <title>High-quality reference genome and annotation aids understanding of berry development for evergreen blueberry (Vaccinium darrowii).</title>
        <authorList>
            <person name="Yu J."/>
            <person name="Hulse-Kemp A.M."/>
            <person name="Babiker E."/>
            <person name="Staton M."/>
        </authorList>
    </citation>
    <scope>NUCLEOTIDE SEQUENCE [LARGE SCALE GENOMIC DNA]</scope>
    <source>
        <strain evidence="2">cv. NJ 8807/NJ 8810</strain>
        <tissue evidence="1">Young leaf</tissue>
    </source>
</reference>
<keyword evidence="2" id="KW-1185">Reference proteome</keyword>
<protein>
    <submittedName>
        <fullName evidence="1">Uncharacterized protein</fullName>
    </submittedName>
</protein>
<dbReference type="Proteomes" id="UP000828048">
    <property type="component" value="Chromosome 4"/>
</dbReference>
<gene>
    <name evidence="1" type="ORF">Vadar_027618</name>
</gene>
<evidence type="ECO:0000313" key="1">
    <source>
        <dbReference type="EMBL" id="KAH7861549.1"/>
    </source>
</evidence>
<evidence type="ECO:0000313" key="2">
    <source>
        <dbReference type="Proteomes" id="UP000828048"/>
    </source>
</evidence>
<accession>A0ACB7Z6M5</accession>
<dbReference type="EMBL" id="CM037154">
    <property type="protein sequence ID" value="KAH7861549.1"/>
    <property type="molecule type" value="Genomic_DNA"/>
</dbReference>
<proteinExistence type="predicted"/>
<comment type="caution">
    <text evidence="1">The sequence shown here is derived from an EMBL/GenBank/DDBJ whole genome shotgun (WGS) entry which is preliminary data.</text>
</comment>